<dbReference type="Proteomes" id="UP001215280">
    <property type="component" value="Unassembled WGS sequence"/>
</dbReference>
<sequence length="139" mass="14344">MLGFNVILFSPLLLASLSIAGNVGDSHAGATLVGIISIDSGLFIRDPQCTTICEASRAPNETDVEIFCTNALTSQVPACAKWEASSPESQSASNLSNKSTDQRIGDSLTPPPSTPGQILLSTGSVIVILAILAMVSVVE</sequence>
<keyword evidence="3" id="KW-0732">Signal</keyword>
<feature type="transmembrane region" description="Helical" evidence="2">
    <location>
        <begin position="118"/>
        <end position="138"/>
    </location>
</feature>
<name>A0AAD7K6E3_9AGAR</name>
<feature type="region of interest" description="Disordered" evidence="1">
    <location>
        <begin position="84"/>
        <end position="115"/>
    </location>
</feature>
<evidence type="ECO:0000313" key="5">
    <source>
        <dbReference type="Proteomes" id="UP001215280"/>
    </source>
</evidence>
<comment type="caution">
    <text evidence="4">The sequence shown here is derived from an EMBL/GenBank/DDBJ whole genome shotgun (WGS) entry which is preliminary data.</text>
</comment>
<proteinExistence type="predicted"/>
<reference evidence="4" key="1">
    <citation type="submission" date="2023-03" db="EMBL/GenBank/DDBJ databases">
        <title>Massive genome expansion in bonnet fungi (Mycena s.s.) driven by repeated elements and novel gene families across ecological guilds.</title>
        <authorList>
            <consortium name="Lawrence Berkeley National Laboratory"/>
            <person name="Harder C.B."/>
            <person name="Miyauchi S."/>
            <person name="Viragh M."/>
            <person name="Kuo A."/>
            <person name="Thoen E."/>
            <person name="Andreopoulos B."/>
            <person name="Lu D."/>
            <person name="Skrede I."/>
            <person name="Drula E."/>
            <person name="Henrissat B."/>
            <person name="Morin E."/>
            <person name="Kohler A."/>
            <person name="Barry K."/>
            <person name="LaButti K."/>
            <person name="Morin E."/>
            <person name="Salamov A."/>
            <person name="Lipzen A."/>
            <person name="Mereny Z."/>
            <person name="Hegedus B."/>
            <person name="Baldrian P."/>
            <person name="Stursova M."/>
            <person name="Weitz H."/>
            <person name="Taylor A."/>
            <person name="Grigoriev I.V."/>
            <person name="Nagy L.G."/>
            <person name="Martin F."/>
            <person name="Kauserud H."/>
        </authorList>
    </citation>
    <scope>NUCLEOTIDE SEQUENCE</scope>
    <source>
        <strain evidence="4">CBHHK188m</strain>
    </source>
</reference>
<keyword evidence="2" id="KW-1133">Transmembrane helix</keyword>
<protein>
    <submittedName>
        <fullName evidence="4">Uncharacterized protein</fullName>
    </submittedName>
</protein>
<gene>
    <name evidence="4" type="ORF">DFH07DRAFT_797553</name>
</gene>
<organism evidence="4 5">
    <name type="scientific">Mycena maculata</name>
    <dbReference type="NCBI Taxonomy" id="230809"/>
    <lineage>
        <taxon>Eukaryota</taxon>
        <taxon>Fungi</taxon>
        <taxon>Dikarya</taxon>
        <taxon>Basidiomycota</taxon>
        <taxon>Agaricomycotina</taxon>
        <taxon>Agaricomycetes</taxon>
        <taxon>Agaricomycetidae</taxon>
        <taxon>Agaricales</taxon>
        <taxon>Marasmiineae</taxon>
        <taxon>Mycenaceae</taxon>
        <taxon>Mycena</taxon>
    </lineage>
</organism>
<dbReference type="AlphaFoldDB" id="A0AAD7K6E3"/>
<feature type="chain" id="PRO_5042062031" evidence="3">
    <location>
        <begin position="21"/>
        <end position="139"/>
    </location>
</feature>
<evidence type="ECO:0000313" key="4">
    <source>
        <dbReference type="EMBL" id="KAJ7777693.1"/>
    </source>
</evidence>
<evidence type="ECO:0000256" key="3">
    <source>
        <dbReference type="SAM" id="SignalP"/>
    </source>
</evidence>
<evidence type="ECO:0000256" key="1">
    <source>
        <dbReference type="SAM" id="MobiDB-lite"/>
    </source>
</evidence>
<accession>A0AAD7K6E3</accession>
<keyword evidence="2" id="KW-0472">Membrane</keyword>
<keyword evidence="5" id="KW-1185">Reference proteome</keyword>
<keyword evidence="2" id="KW-0812">Transmembrane</keyword>
<dbReference type="EMBL" id="JARJLG010000010">
    <property type="protein sequence ID" value="KAJ7777693.1"/>
    <property type="molecule type" value="Genomic_DNA"/>
</dbReference>
<feature type="signal peptide" evidence="3">
    <location>
        <begin position="1"/>
        <end position="20"/>
    </location>
</feature>
<feature type="compositionally biased region" description="Polar residues" evidence="1">
    <location>
        <begin position="86"/>
        <end position="99"/>
    </location>
</feature>
<evidence type="ECO:0000256" key="2">
    <source>
        <dbReference type="SAM" id="Phobius"/>
    </source>
</evidence>